<evidence type="ECO:0000313" key="8">
    <source>
        <dbReference type="Proteomes" id="UP001161325"/>
    </source>
</evidence>
<dbReference type="PANTHER" id="PTHR30435">
    <property type="entry name" value="FLAGELLAR PROTEIN"/>
    <property type="match status" value="1"/>
</dbReference>
<evidence type="ECO:0000256" key="3">
    <source>
        <dbReference type="ARBA" id="ARBA00023143"/>
    </source>
</evidence>
<dbReference type="PANTHER" id="PTHR30435:SF19">
    <property type="entry name" value="FLAGELLAR BASAL-BODY ROD PROTEIN FLGG"/>
    <property type="match status" value="1"/>
</dbReference>
<dbReference type="Pfam" id="PF06429">
    <property type="entry name" value="Flg_bbr_C"/>
    <property type="match status" value="1"/>
</dbReference>
<keyword evidence="3 4" id="KW-0975">Bacterial flagellum</keyword>
<keyword evidence="8" id="KW-1185">Reference proteome</keyword>
<evidence type="ECO:0000313" key="7">
    <source>
        <dbReference type="EMBL" id="GLC28201.1"/>
    </source>
</evidence>
<dbReference type="GO" id="GO:0071978">
    <property type="term" value="P:bacterial-type flagellum-dependent swarming motility"/>
    <property type="evidence" value="ECO:0007669"/>
    <property type="project" value="TreeGrafter"/>
</dbReference>
<comment type="similarity">
    <text evidence="2 4">Belongs to the flagella basal body rod proteins family.</text>
</comment>
<protein>
    <submittedName>
        <fullName evidence="7">Flagellar basal-body rod protein FlgF</fullName>
    </submittedName>
</protein>
<organism evidence="7 8">
    <name type="scientific">Roseisolibacter agri</name>
    <dbReference type="NCBI Taxonomy" id="2014610"/>
    <lineage>
        <taxon>Bacteria</taxon>
        <taxon>Pseudomonadati</taxon>
        <taxon>Gemmatimonadota</taxon>
        <taxon>Gemmatimonadia</taxon>
        <taxon>Gemmatimonadales</taxon>
        <taxon>Gemmatimonadaceae</taxon>
        <taxon>Roseisolibacter</taxon>
    </lineage>
</organism>
<keyword evidence="7" id="KW-0969">Cilium</keyword>
<evidence type="ECO:0000256" key="2">
    <source>
        <dbReference type="ARBA" id="ARBA00009677"/>
    </source>
</evidence>
<feature type="domain" description="Flagellar hook protein FlgE/F/G-like D1" evidence="6">
    <location>
        <begin position="114"/>
        <end position="176"/>
    </location>
</feature>
<name>A0AA37QE92_9BACT</name>
<dbReference type="InterPro" id="IPR020013">
    <property type="entry name" value="Flagellar_FlgE/F/G"/>
</dbReference>
<dbReference type="GO" id="GO:0009425">
    <property type="term" value="C:bacterial-type flagellum basal body"/>
    <property type="evidence" value="ECO:0007669"/>
    <property type="project" value="UniProtKB-SubCell"/>
</dbReference>
<dbReference type="InterPro" id="IPR037925">
    <property type="entry name" value="FlgE/F/G-like"/>
</dbReference>
<evidence type="ECO:0000259" key="5">
    <source>
        <dbReference type="Pfam" id="PF06429"/>
    </source>
</evidence>
<dbReference type="NCBIfam" id="TIGR03506">
    <property type="entry name" value="FlgEFG_subfam"/>
    <property type="match status" value="1"/>
</dbReference>
<dbReference type="InterPro" id="IPR053967">
    <property type="entry name" value="LlgE_F_G-like_D1"/>
</dbReference>
<dbReference type="Pfam" id="PF22692">
    <property type="entry name" value="LlgE_F_G_D1"/>
    <property type="match status" value="1"/>
</dbReference>
<sequence length="272" mass="27521">MRLATCHPSCPAMPPSLPPALRDPLAAAFRYYERRQEVAAHNLANVDTAAFKGERVFARVLGAAAVGPAAVGPAAVGPAAVGPAEEGPSVPVPDAATDLRQGPLMDTGAPLDLALSGPGFFVVATPGGERWTRGGSFSLAVDGSIQDATGAALLGPDGPIRIPAGAAQITLDGGGRMLADGRVVGHLRLEMPLGPVVQLAHEAGGHAVPTAPRVGAPGTTMVRQGMREGSNVNALSAMVDLIGIQRAYAALGKAHATREAVEDQANELGKPV</sequence>
<comment type="caution">
    <text evidence="7">The sequence shown here is derived from an EMBL/GenBank/DDBJ whole genome shotgun (WGS) entry which is preliminary data.</text>
</comment>
<dbReference type="AlphaFoldDB" id="A0AA37QE92"/>
<evidence type="ECO:0000256" key="1">
    <source>
        <dbReference type="ARBA" id="ARBA00004117"/>
    </source>
</evidence>
<dbReference type="SUPFAM" id="SSF117143">
    <property type="entry name" value="Flagellar hook protein flgE"/>
    <property type="match status" value="1"/>
</dbReference>
<evidence type="ECO:0000256" key="4">
    <source>
        <dbReference type="RuleBase" id="RU362116"/>
    </source>
</evidence>
<proteinExistence type="inferred from homology"/>
<feature type="domain" description="Flagellar basal-body/hook protein C-terminal" evidence="5">
    <location>
        <begin position="223"/>
        <end position="254"/>
    </location>
</feature>
<gene>
    <name evidence="7" type="ORF">rosag_47140</name>
</gene>
<dbReference type="Proteomes" id="UP001161325">
    <property type="component" value="Unassembled WGS sequence"/>
</dbReference>
<keyword evidence="7" id="KW-0966">Cell projection</keyword>
<dbReference type="RefSeq" id="WP_284352614.1">
    <property type="nucleotide sequence ID" value="NZ_BRXS01000008.1"/>
</dbReference>
<keyword evidence="7" id="KW-0282">Flagellum</keyword>
<dbReference type="InterPro" id="IPR010930">
    <property type="entry name" value="Flg_bb/hook_C_dom"/>
</dbReference>
<evidence type="ECO:0000259" key="6">
    <source>
        <dbReference type="Pfam" id="PF22692"/>
    </source>
</evidence>
<dbReference type="EMBL" id="BRXS01000008">
    <property type="protein sequence ID" value="GLC28201.1"/>
    <property type="molecule type" value="Genomic_DNA"/>
</dbReference>
<accession>A0AA37QE92</accession>
<comment type="subcellular location">
    <subcellularLocation>
        <location evidence="1 4">Bacterial flagellum basal body</location>
    </subcellularLocation>
</comment>
<reference evidence="7" key="1">
    <citation type="submission" date="2022-08" db="EMBL/GenBank/DDBJ databases">
        <title>Draft genome sequencing of Roseisolibacter agri AW1220.</title>
        <authorList>
            <person name="Tobiishi Y."/>
            <person name="Tonouchi A."/>
        </authorList>
    </citation>
    <scope>NUCLEOTIDE SEQUENCE</scope>
    <source>
        <strain evidence="7">AW1220</strain>
    </source>
</reference>